<accession>A0A0D0A2B3</accession>
<proteinExistence type="predicted"/>
<dbReference type="InParanoid" id="A0A0D0A2B3"/>
<gene>
    <name evidence="1" type="ORF">CY34DRAFT_803090</name>
</gene>
<dbReference type="EMBL" id="KN835198">
    <property type="protein sequence ID" value="KIK44070.1"/>
    <property type="molecule type" value="Genomic_DNA"/>
</dbReference>
<reference evidence="2" key="2">
    <citation type="submission" date="2015-01" db="EMBL/GenBank/DDBJ databases">
        <title>Evolutionary Origins and Diversification of the Mycorrhizal Mutualists.</title>
        <authorList>
            <consortium name="DOE Joint Genome Institute"/>
            <consortium name="Mycorrhizal Genomics Consortium"/>
            <person name="Kohler A."/>
            <person name="Kuo A."/>
            <person name="Nagy L.G."/>
            <person name="Floudas D."/>
            <person name="Copeland A."/>
            <person name="Barry K.W."/>
            <person name="Cichocki N."/>
            <person name="Veneault-Fourrey C."/>
            <person name="LaButti K."/>
            <person name="Lindquist E.A."/>
            <person name="Lipzen A."/>
            <person name="Lundell T."/>
            <person name="Morin E."/>
            <person name="Murat C."/>
            <person name="Riley R."/>
            <person name="Ohm R."/>
            <person name="Sun H."/>
            <person name="Tunlid A."/>
            <person name="Henrissat B."/>
            <person name="Grigoriev I.V."/>
            <person name="Hibbett D.S."/>
            <person name="Martin F."/>
        </authorList>
    </citation>
    <scope>NUCLEOTIDE SEQUENCE [LARGE SCALE GENOMIC DNA]</scope>
    <source>
        <strain evidence="2">UH-Slu-Lm8-n1</strain>
    </source>
</reference>
<evidence type="ECO:0000313" key="2">
    <source>
        <dbReference type="Proteomes" id="UP000054485"/>
    </source>
</evidence>
<protein>
    <submittedName>
        <fullName evidence="1">Uncharacterized protein</fullName>
    </submittedName>
</protein>
<evidence type="ECO:0000313" key="1">
    <source>
        <dbReference type="EMBL" id="KIK44070.1"/>
    </source>
</evidence>
<organism evidence="1 2">
    <name type="scientific">Suillus luteus UH-Slu-Lm8-n1</name>
    <dbReference type="NCBI Taxonomy" id="930992"/>
    <lineage>
        <taxon>Eukaryota</taxon>
        <taxon>Fungi</taxon>
        <taxon>Dikarya</taxon>
        <taxon>Basidiomycota</taxon>
        <taxon>Agaricomycotina</taxon>
        <taxon>Agaricomycetes</taxon>
        <taxon>Agaricomycetidae</taxon>
        <taxon>Boletales</taxon>
        <taxon>Suillineae</taxon>
        <taxon>Suillaceae</taxon>
        <taxon>Suillus</taxon>
    </lineage>
</organism>
<keyword evidence="2" id="KW-1185">Reference proteome</keyword>
<name>A0A0D0A2B3_9AGAM</name>
<sequence length="90" mass="10085">MQQLCAWANNLHKPRYAQRAYSIILISRCMSGAYTPAAASSGRRLQQWNRDCLRLWANALPVVPLLPLHFHVARSSSTRGSVQEALAAEH</sequence>
<dbReference type="Proteomes" id="UP000054485">
    <property type="component" value="Unassembled WGS sequence"/>
</dbReference>
<dbReference type="HOGENOM" id="CLU_2442355_0_0_1"/>
<reference evidence="1 2" key="1">
    <citation type="submission" date="2014-04" db="EMBL/GenBank/DDBJ databases">
        <authorList>
            <consortium name="DOE Joint Genome Institute"/>
            <person name="Kuo A."/>
            <person name="Ruytinx J."/>
            <person name="Rineau F."/>
            <person name="Colpaert J."/>
            <person name="Kohler A."/>
            <person name="Nagy L.G."/>
            <person name="Floudas D."/>
            <person name="Copeland A."/>
            <person name="Barry K.W."/>
            <person name="Cichocki N."/>
            <person name="Veneault-Fourrey C."/>
            <person name="LaButti K."/>
            <person name="Lindquist E.A."/>
            <person name="Lipzen A."/>
            <person name="Lundell T."/>
            <person name="Morin E."/>
            <person name="Murat C."/>
            <person name="Sun H."/>
            <person name="Tunlid A."/>
            <person name="Henrissat B."/>
            <person name="Grigoriev I.V."/>
            <person name="Hibbett D.S."/>
            <person name="Martin F."/>
            <person name="Nordberg H.P."/>
            <person name="Cantor M.N."/>
            <person name="Hua S.X."/>
        </authorList>
    </citation>
    <scope>NUCLEOTIDE SEQUENCE [LARGE SCALE GENOMIC DNA]</scope>
    <source>
        <strain evidence="1 2">UH-Slu-Lm8-n1</strain>
    </source>
</reference>
<dbReference type="AlphaFoldDB" id="A0A0D0A2B3"/>